<dbReference type="GO" id="GO:0008270">
    <property type="term" value="F:zinc ion binding"/>
    <property type="evidence" value="ECO:0007669"/>
    <property type="project" value="InterPro"/>
</dbReference>
<dbReference type="EMBL" id="FOOI01000001">
    <property type="protein sequence ID" value="SFF65332.1"/>
    <property type="molecule type" value="Genomic_DNA"/>
</dbReference>
<comment type="similarity">
    <text evidence="1">Belongs to the beta-class carbonic anhydrase family.</text>
</comment>
<comment type="function">
    <text evidence="5">Catalyzes the reversible hydration of carbon dioxide to form bicarbonate.</text>
</comment>
<name>A0A1I2KE57_9ACTN</name>
<evidence type="ECO:0000313" key="8">
    <source>
        <dbReference type="EMBL" id="NYH81159.1"/>
    </source>
</evidence>
<dbReference type="InterPro" id="IPR001765">
    <property type="entry name" value="Carbonic_anhydrase"/>
</dbReference>
<accession>A0A1I2KE57</accession>
<keyword evidence="4 7" id="KW-0862">Zinc</keyword>
<dbReference type="AlphaFoldDB" id="A0A1I2KE57"/>
<gene>
    <name evidence="8" type="ORF">FHR37_000010</name>
    <name evidence="9" type="ORF">SAMN05421678_101243</name>
</gene>
<dbReference type="STRING" id="504797.SAMN05421678_101243"/>
<evidence type="ECO:0000256" key="7">
    <source>
        <dbReference type="PIRSR" id="PIRSR601765-1"/>
    </source>
</evidence>
<reference evidence="8 11" key="2">
    <citation type="submission" date="2020-07" db="EMBL/GenBank/DDBJ databases">
        <title>Sequencing the genomes of 1000 actinobacteria strains.</title>
        <authorList>
            <person name="Klenk H.-P."/>
        </authorList>
    </citation>
    <scope>NUCLEOTIDE SEQUENCE [LARGE SCALE GENOMIC DNA]</scope>
    <source>
        <strain evidence="8 11">DSM 45117</strain>
    </source>
</reference>
<proteinExistence type="inferred from homology"/>
<feature type="binding site" evidence="7">
    <location>
        <position position="90"/>
    </location>
    <ligand>
        <name>Zn(2+)</name>
        <dbReference type="ChEBI" id="CHEBI:29105"/>
    </ligand>
</feature>
<dbReference type="CDD" id="cd03379">
    <property type="entry name" value="beta_CA_cladeD"/>
    <property type="match status" value="1"/>
</dbReference>
<sequence length="165" mass="17592">MTGAFDDLLAANARYADDFQLAGFDGFAHAGVGLVTCMDSRIDPLGLLGLRPGDAKMVRNPGGRVTHQALLALILGVNLLKVERILVIPHTRCAMASATEAELRARVGEASGQDATWETFGAIADQESQLRDDVARVRAHPLIPDSVAVGGFLYDVDTGRLRPIV</sequence>
<dbReference type="GO" id="GO:0004089">
    <property type="term" value="F:carbonate dehydratase activity"/>
    <property type="evidence" value="ECO:0007669"/>
    <property type="project" value="UniProtKB-EC"/>
</dbReference>
<reference evidence="9 10" key="1">
    <citation type="submission" date="2016-10" db="EMBL/GenBank/DDBJ databases">
        <authorList>
            <person name="de Groot N.N."/>
        </authorList>
    </citation>
    <scope>NUCLEOTIDE SEQUENCE [LARGE SCALE GENOMIC DNA]</scope>
    <source>
        <strain evidence="9 10">CPCC 202808</strain>
    </source>
</reference>
<dbReference type="InterPro" id="IPR036874">
    <property type="entry name" value="Carbonic_anhydrase_sf"/>
</dbReference>
<evidence type="ECO:0000313" key="9">
    <source>
        <dbReference type="EMBL" id="SFF65332.1"/>
    </source>
</evidence>
<evidence type="ECO:0000313" key="11">
    <source>
        <dbReference type="Proteomes" id="UP000533017"/>
    </source>
</evidence>
<evidence type="ECO:0000256" key="2">
    <source>
        <dbReference type="ARBA" id="ARBA00012925"/>
    </source>
</evidence>
<dbReference type="Proteomes" id="UP000533017">
    <property type="component" value="Unassembled WGS sequence"/>
</dbReference>
<evidence type="ECO:0000256" key="4">
    <source>
        <dbReference type="ARBA" id="ARBA00022833"/>
    </source>
</evidence>
<evidence type="ECO:0000256" key="6">
    <source>
        <dbReference type="ARBA" id="ARBA00048348"/>
    </source>
</evidence>
<keyword evidence="3 7" id="KW-0479">Metal-binding</keyword>
<comment type="cofactor">
    <cofactor evidence="7">
        <name>Zn(2+)</name>
        <dbReference type="ChEBI" id="CHEBI:29105"/>
    </cofactor>
    <text evidence="7">Binds 1 zinc ion per subunit.</text>
</comment>
<evidence type="ECO:0000256" key="5">
    <source>
        <dbReference type="ARBA" id="ARBA00024993"/>
    </source>
</evidence>
<dbReference type="Proteomes" id="UP000199052">
    <property type="component" value="Unassembled WGS sequence"/>
</dbReference>
<dbReference type="SUPFAM" id="SSF53056">
    <property type="entry name" value="beta-carbonic anhydrase, cab"/>
    <property type="match status" value="1"/>
</dbReference>
<comment type="catalytic activity">
    <reaction evidence="6">
        <text>hydrogencarbonate + H(+) = CO2 + H2O</text>
        <dbReference type="Rhea" id="RHEA:10748"/>
        <dbReference type="ChEBI" id="CHEBI:15377"/>
        <dbReference type="ChEBI" id="CHEBI:15378"/>
        <dbReference type="ChEBI" id="CHEBI:16526"/>
        <dbReference type="ChEBI" id="CHEBI:17544"/>
        <dbReference type="EC" id="4.2.1.1"/>
    </reaction>
</comment>
<dbReference type="Pfam" id="PF00484">
    <property type="entry name" value="Pro_CA"/>
    <property type="match status" value="1"/>
</dbReference>
<evidence type="ECO:0000256" key="3">
    <source>
        <dbReference type="ARBA" id="ARBA00022723"/>
    </source>
</evidence>
<feature type="binding site" evidence="7">
    <location>
        <position position="93"/>
    </location>
    <ligand>
        <name>Zn(2+)</name>
        <dbReference type="ChEBI" id="CHEBI:29105"/>
    </ligand>
</feature>
<evidence type="ECO:0000256" key="1">
    <source>
        <dbReference type="ARBA" id="ARBA00006217"/>
    </source>
</evidence>
<dbReference type="RefSeq" id="WP_092880052.1">
    <property type="nucleotide sequence ID" value="NZ_FOOI01000001.1"/>
</dbReference>
<keyword evidence="11" id="KW-1185">Reference proteome</keyword>
<organism evidence="9 10">
    <name type="scientific">Actinopolymorpha cephalotaxi</name>
    <dbReference type="NCBI Taxonomy" id="504797"/>
    <lineage>
        <taxon>Bacteria</taxon>
        <taxon>Bacillati</taxon>
        <taxon>Actinomycetota</taxon>
        <taxon>Actinomycetes</taxon>
        <taxon>Propionibacteriales</taxon>
        <taxon>Actinopolymorphaceae</taxon>
        <taxon>Actinopolymorpha</taxon>
    </lineage>
</organism>
<dbReference type="PANTHER" id="PTHR43175:SF3">
    <property type="entry name" value="CARBON DISULFIDE HYDROLASE"/>
    <property type="match status" value="1"/>
</dbReference>
<feature type="binding site" evidence="7">
    <location>
        <position position="39"/>
    </location>
    <ligand>
        <name>Zn(2+)</name>
        <dbReference type="ChEBI" id="CHEBI:29105"/>
    </ligand>
</feature>
<keyword evidence="8" id="KW-0456">Lyase</keyword>
<protein>
    <recommendedName>
        <fullName evidence="2">carbonic anhydrase</fullName>
        <ecNumber evidence="2">4.2.1.1</ecNumber>
    </recommendedName>
</protein>
<dbReference type="EMBL" id="JACBZA010000001">
    <property type="protein sequence ID" value="NYH81159.1"/>
    <property type="molecule type" value="Genomic_DNA"/>
</dbReference>
<dbReference type="EC" id="4.2.1.1" evidence="2"/>
<dbReference type="Gene3D" id="3.40.1050.10">
    <property type="entry name" value="Carbonic anhydrase"/>
    <property type="match status" value="1"/>
</dbReference>
<dbReference type="PANTHER" id="PTHR43175">
    <property type="entry name" value="CARBONIC ANHYDRASE"/>
    <property type="match status" value="1"/>
</dbReference>
<dbReference type="OrthoDB" id="8968066at2"/>
<evidence type="ECO:0000313" key="10">
    <source>
        <dbReference type="Proteomes" id="UP000199052"/>
    </source>
</evidence>
<feature type="binding site" evidence="7">
    <location>
        <position position="37"/>
    </location>
    <ligand>
        <name>Zn(2+)</name>
        <dbReference type="ChEBI" id="CHEBI:29105"/>
    </ligand>
</feature>
<dbReference type="SMART" id="SM00947">
    <property type="entry name" value="Pro_CA"/>
    <property type="match status" value="1"/>
</dbReference>